<evidence type="ECO:0000313" key="1">
    <source>
        <dbReference type="EMBL" id="KAG0545636.1"/>
    </source>
</evidence>
<gene>
    <name evidence="1" type="ORF">BDA96_02G378700</name>
</gene>
<dbReference type="EMBL" id="CM027681">
    <property type="protein sequence ID" value="KAG0545636.1"/>
    <property type="molecule type" value="Genomic_DNA"/>
</dbReference>
<evidence type="ECO:0000313" key="2">
    <source>
        <dbReference type="Proteomes" id="UP000807115"/>
    </source>
</evidence>
<organism evidence="1 2">
    <name type="scientific">Sorghum bicolor</name>
    <name type="common">Sorghum</name>
    <name type="synonym">Sorghum vulgare</name>
    <dbReference type="NCBI Taxonomy" id="4558"/>
    <lineage>
        <taxon>Eukaryota</taxon>
        <taxon>Viridiplantae</taxon>
        <taxon>Streptophyta</taxon>
        <taxon>Embryophyta</taxon>
        <taxon>Tracheophyta</taxon>
        <taxon>Spermatophyta</taxon>
        <taxon>Magnoliopsida</taxon>
        <taxon>Liliopsida</taxon>
        <taxon>Poales</taxon>
        <taxon>Poaceae</taxon>
        <taxon>PACMAD clade</taxon>
        <taxon>Panicoideae</taxon>
        <taxon>Andropogonodae</taxon>
        <taxon>Andropogoneae</taxon>
        <taxon>Sorghinae</taxon>
        <taxon>Sorghum</taxon>
    </lineage>
</organism>
<reference evidence="1" key="1">
    <citation type="journal article" date="2019" name="BMC Genomics">
        <title>A new reference genome for Sorghum bicolor reveals high levels of sequence similarity between sweet and grain genotypes: implications for the genetics of sugar metabolism.</title>
        <authorList>
            <person name="Cooper E.A."/>
            <person name="Brenton Z.W."/>
            <person name="Flinn B.S."/>
            <person name="Jenkins J."/>
            <person name="Shu S."/>
            <person name="Flowers D."/>
            <person name="Luo F."/>
            <person name="Wang Y."/>
            <person name="Xia P."/>
            <person name="Barry K."/>
            <person name="Daum C."/>
            <person name="Lipzen A."/>
            <person name="Yoshinaga Y."/>
            <person name="Schmutz J."/>
            <person name="Saski C."/>
            <person name="Vermerris W."/>
            <person name="Kresovich S."/>
        </authorList>
    </citation>
    <scope>NUCLEOTIDE SEQUENCE</scope>
</reference>
<dbReference type="AlphaFoldDB" id="A0A921UXQ7"/>
<sequence length="97" mass="11010">MHSDWRQQASVSCPARSIRHGRLALFNTKAYLSLLKLHHHMSHEWISDDFKQVPLPLVASQSLHAISIGQTLRIRRLLLTVSHGPFSGRDQTTGTIF</sequence>
<proteinExistence type="predicted"/>
<comment type="caution">
    <text evidence="1">The sequence shown here is derived from an EMBL/GenBank/DDBJ whole genome shotgun (WGS) entry which is preliminary data.</text>
</comment>
<protein>
    <submittedName>
        <fullName evidence="1">Uncharacterized protein</fullName>
    </submittedName>
</protein>
<dbReference type="Proteomes" id="UP000807115">
    <property type="component" value="Chromosome 2"/>
</dbReference>
<reference evidence="1" key="2">
    <citation type="submission" date="2020-10" db="EMBL/GenBank/DDBJ databases">
        <authorList>
            <person name="Cooper E.A."/>
            <person name="Brenton Z.W."/>
            <person name="Flinn B.S."/>
            <person name="Jenkins J."/>
            <person name="Shu S."/>
            <person name="Flowers D."/>
            <person name="Luo F."/>
            <person name="Wang Y."/>
            <person name="Xia P."/>
            <person name="Barry K."/>
            <person name="Daum C."/>
            <person name="Lipzen A."/>
            <person name="Yoshinaga Y."/>
            <person name="Schmutz J."/>
            <person name="Saski C."/>
            <person name="Vermerris W."/>
            <person name="Kresovich S."/>
        </authorList>
    </citation>
    <scope>NUCLEOTIDE SEQUENCE</scope>
</reference>
<name>A0A921UXQ7_SORBI</name>
<accession>A0A921UXQ7</accession>